<dbReference type="EC" id="2.4.1.25" evidence="3 10"/>
<dbReference type="PANTHER" id="PTHR32438:SF5">
    <property type="entry name" value="4-ALPHA-GLUCANOTRANSFERASE DPE1, CHLOROPLASTIC_AMYLOPLASTIC"/>
    <property type="match status" value="1"/>
</dbReference>
<reference evidence="12" key="1">
    <citation type="submission" date="2017-08" db="EMBL/GenBank/DDBJ databases">
        <authorList>
            <person name="Grouzdev D.S."/>
            <person name="Gaisin V.A."/>
            <person name="Rysina M.S."/>
            <person name="Gorlenko V.M."/>
        </authorList>
    </citation>
    <scope>NUCLEOTIDE SEQUENCE [LARGE SCALE GENOMIC DNA]</scope>
    <source>
        <strain evidence="12">Kir15-3F</strain>
    </source>
</reference>
<comment type="catalytic activity">
    <reaction evidence="1 10">
        <text>Transfers a segment of a (1-&gt;4)-alpha-D-glucan to a new position in an acceptor, which may be glucose or a (1-&gt;4)-alpha-D-glucan.</text>
        <dbReference type="EC" id="2.4.1.25"/>
    </reaction>
</comment>
<dbReference type="NCBIfam" id="TIGR00217">
    <property type="entry name" value="malQ"/>
    <property type="match status" value="1"/>
</dbReference>
<sequence length="517" mass="57937">MHFARSSGILLHPTSLPGPWGIGDLGPAAYQFVDFLAAAGQSLWQVLPLGPTGYGDSPYQCFSAFAGNPLLVSLDQIVQRGLLSYDEVLEAAANYQLDHASVRYGEVMGFKLPLLRRSYERMREGVAPDVSAAFAEFRQAQAGWLDDYALFIALKEAHNGQSWSTWEPGLRARRPAALAKARHEHAEAFELQQFLQFLFFQQWLPLKAYANERHIRIIGDAPIFVAYDSADVWANPDLFFLNKESKPTVVAGVPPDYFSKTGQLWGNPLYRWDRMAKDGYAWWVARLRAAFTQVDILRLDHFRGFAAYWEVPAGEETAINGRWIKGPGAALFERLQAEFGALPIIAEDLGLITPDVLALRDQFDLPGMIVLQFAFGGDADNFYLPHNHSRNCVAYSGTHDNNTTIGWFHELSEEEREHVRGYLGRDGNDIAWDFIRTAMMSVADMSIIPLQDVLRLGGEARMNIPGHSGGNWSWRFQPEALNDGLAHGLHFFTSLYNRLPAASKPAPEESDLEYDPA</sequence>
<dbReference type="InterPro" id="IPR017853">
    <property type="entry name" value="GH"/>
</dbReference>
<dbReference type="RefSeq" id="WP_097642031.1">
    <property type="nucleotide sequence ID" value="NZ_NQWI01000001.1"/>
</dbReference>
<evidence type="ECO:0000256" key="10">
    <source>
        <dbReference type="RuleBase" id="RU361207"/>
    </source>
</evidence>
<dbReference type="NCBIfam" id="NF011080">
    <property type="entry name" value="PRK14508.1-3"/>
    <property type="match status" value="1"/>
</dbReference>
<dbReference type="EMBL" id="NQWI01000001">
    <property type="protein sequence ID" value="PDW05011.1"/>
    <property type="molecule type" value="Genomic_DNA"/>
</dbReference>
<evidence type="ECO:0000256" key="9">
    <source>
        <dbReference type="ARBA" id="ARBA00031501"/>
    </source>
</evidence>
<evidence type="ECO:0000256" key="5">
    <source>
        <dbReference type="ARBA" id="ARBA00022676"/>
    </source>
</evidence>
<dbReference type="Proteomes" id="UP000220527">
    <property type="component" value="Unassembled WGS sequence"/>
</dbReference>
<keyword evidence="5 10" id="KW-0328">Glycosyltransferase</keyword>
<evidence type="ECO:0000313" key="12">
    <source>
        <dbReference type="Proteomes" id="UP000220527"/>
    </source>
</evidence>
<evidence type="ECO:0000256" key="7">
    <source>
        <dbReference type="ARBA" id="ARBA00023277"/>
    </source>
</evidence>
<dbReference type="GO" id="GO:0005975">
    <property type="term" value="P:carbohydrate metabolic process"/>
    <property type="evidence" value="ECO:0007669"/>
    <property type="project" value="InterPro"/>
</dbReference>
<dbReference type="OrthoDB" id="9811841at2"/>
<comment type="similarity">
    <text evidence="2 10">Belongs to the disproportionating enzyme family.</text>
</comment>
<evidence type="ECO:0000256" key="8">
    <source>
        <dbReference type="ARBA" id="ARBA00031423"/>
    </source>
</evidence>
<dbReference type="PANTHER" id="PTHR32438">
    <property type="entry name" value="4-ALPHA-GLUCANOTRANSFERASE DPE1, CHLOROPLASTIC/AMYLOPLASTIC"/>
    <property type="match status" value="1"/>
</dbReference>
<dbReference type="AlphaFoldDB" id="A0A2A6RQ23"/>
<evidence type="ECO:0000256" key="2">
    <source>
        <dbReference type="ARBA" id="ARBA00005684"/>
    </source>
</evidence>
<dbReference type="Pfam" id="PF02446">
    <property type="entry name" value="Glyco_hydro_77"/>
    <property type="match status" value="1"/>
</dbReference>
<organism evidence="11 12">
    <name type="scientific">Candidatus Viridilinea mediisalina</name>
    <dbReference type="NCBI Taxonomy" id="2024553"/>
    <lineage>
        <taxon>Bacteria</taxon>
        <taxon>Bacillati</taxon>
        <taxon>Chloroflexota</taxon>
        <taxon>Chloroflexia</taxon>
        <taxon>Chloroflexales</taxon>
        <taxon>Chloroflexineae</taxon>
        <taxon>Oscillochloridaceae</taxon>
        <taxon>Candidatus Viridilinea</taxon>
    </lineage>
</organism>
<dbReference type="GO" id="GO:0004134">
    <property type="term" value="F:4-alpha-glucanotransferase activity"/>
    <property type="evidence" value="ECO:0007669"/>
    <property type="project" value="UniProtKB-EC"/>
</dbReference>
<protein>
    <recommendedName>
        <fullName evidence="4 10">4-alpha-glucanotransferase</fullName>
        <ecNumber evidence="3 10">2.4.1.25</ecNumber>
    </recommendedName>
    <alternativeName>
        <fullName evidence="8 10">Amylomaltase</fullName>
    </alternativeName>
    <alternativeName>
        <fullName evidence="9 10">Disproportionating enzyme</fullName>
    </alternativeName>
</protein>
<keyword evidence="7 10" id="KW-0119">Carbohydrate metabolism</keyword>
<proteinExistence type="inferred from homology"/>
<evidence type="ECO:0000256" key="1">
    <source>
        <dbReference type="ARBA" id="ARBA00000439"/>
    </source>
</evidence>
<comment type="caution">
    <text evidence="11">The sequence shown here is derived from an EMBL/GenBank/DDBJ whole genome shotgun (WGS) entry which is preliminary data.</text>
</comment>
<evidence type="ECO:0000256" key="3">
    <source>
        <dbReference type="ARBA" id="ARBA00012560"/>
    </source>
</evidence>
<dbReference type="InterPro" id="IPR003385">
    <property type="entry name" value="Glyco_hydro_77"/>
</dbReference>
<dbReference type="Gene3D" id="3.20.20.80">
    <property type="entry name" value="Glycosidases"/>
    <property type="match status" value="1"/>
</dbReference>
<dbReference type="SUPFAM" id="SSF51445">
    <property type="entry name" value="(Trans)glycosidases"/>
    <property type="match status" value="1"/>
</dbReference>
<keyword evidence="12" id="KW-1185">Reference proteome</keyword>
<evidence type="ECO:0000313" key="11">
    <source>
        <dbReference type="EMBL" id="PDW05011.1"/>
    </source>
</evidence>
<gene>
    <name evidence="11" type="primary">malQ</name>
    <name evidence="11" type="ORF">CJ255_00005</name>
</gene>
<dbReference type="NCBIfam" id="NF011079">
    <property type="entry name" value="PRK14508.1-2"/>
    <property type="match status" value="1"/>
</dbReference>
<evidence type="ECO:0000256" key="6">
    <source>
        <dbReference type="ARBA" id="ARBA00022679"/>
    </source>
</evidence>
<accession>A0A2A6RQ23</accession>
<name>A0A2A6RQ23_9CHLR</name>
<evidence type="ECO:0000256" key="4">
    <source>
        <dbReference type="ARBA" id="ARBA00020295"/>
    </source>
</evidence>
<keyword evidence="6 10" id="KW-0808">Transferase</keyword>